<feature type="transmembrane region" description="Helical" evidence="5">
    <location>
        <begin position="12"/>
        <end position="29"/>
    </location>
</feature>
<dbReference type="InterPro" id="IPR023352">
    <property type="entry name" value="MAPEG-like_dom_sf"/>
</dbReference>
<keyword evidence="3 5" id="KW-1133">Transmembrane helix</keyword>
<name>A0ABN8PLW8_9CNID</name>
<accession>A0ABN8PLW8</accession>
<keyword evidence="2 5" id="KW-0812">Transmembrane</keyword>
<dbReference type="Pfam" id="PF01124">
    <property type="entry name" value="MAPEG"/>
    <property type="match status" value="1"/>
</dbReference>
<dbReference type="PANTHER" id="PTHR10250:SF26">
    <property type="entry name" value="GLUTATHIONE S-TRANSFERASE 3, MITOCHONDRIAL"/>
    <property type="match status" value="1"/>
</dbReference>
<feature type="transmembrane region" description="Helical" evidence="5">
    <location>
        <begin position="115"/>
        <end position="136"/>
    </location>
</feature>
<keyword evidence="7" id="KW-1185">Reference proteome</keyword>
<comment type="subcellular location">
    <subcellularLocation>
        <location evidence="1">Membrane</location>
        <topology evidence="1">Multi-pass membrane protein</topology>
    </subcellularLocation>
</comment>
<dbReference type="SUPFAM" id="SSF161084">
    <property type="entry name" value="MAPEG domain-like"/>
    <property type="match status" value="1"/>
</dbReference>
<dbReference type="PANTHER" id="PTHR10250">
    <property type="entry name" value="MICROSOMAL GLUTATHIONE S-TRANSFERASE"/>
    <property type="match status" value="1"/>
</dbReference>
<gene>
    <name evidence="6" type="ORF">PLOB_00044772</name>
</gene>
<dbReference type="Proteomes" id="UP001159405">
    <property type="component" value="Unassembled WGS sequence"/>
</dbReference>
<keyword evidence="4 5" id="KW-0472">Membrane</keyword>
<reference evidence="6 7" key="1">
    <citation type="submission" date="2022-05" db="EMBL/GenBank/DDBJ databases">
        <authorList>
            <consortium name="Genoscope - CEA"/>
            <person name="William W."/>
        </authorList>
    </citation>
    <scope>NUCLEOTIDE SEQUENCE [LARGE SCALE GENOMIC DNA]</scope>
</reference>
<dbReference type="InterPro" id="IPR050997">
    <property type="entry name" value="MAPEG"/>
</dbReference>
<sequence>MATLLIAKEYGYVVLTTVSSGFLMTYLAMNVGKARKKYRVFYPKMYDDKEPIFNCIQRAHLNTVEIYPQFLFLLLLGGLEHPVVCSVAGLVWIISRLFYAHGYYTGDPQKRMRGSFGYLGLITLLGCTVKFGLRLLGAIST</sequence>
<evidence type="ECO:0008006" key="8">
    <source>
        <dbReference type="Google" id="ProtNLM"/>
    </source>
</evidence>
<organism evidence="6 7">
    <name type="scientific">Porites lobata</name>
    <dbReference type="NCBI Taxonomy" id="104759"/>
    <lineage>
        <taxon>Eukaryota</taxon>
        <taxon>Metazoa</taxon>
        <taxon>Cnidaria</taxon>
        <taxon>Anthozoa</taxon>
        <taxon>Hexacorallia</taxon>
        <taxon>Scleractinia</taxon>
        <taxon>Fungiina</taxon>
        <taxon>Poritidae</taxon>
        <taxon>Porites</taxon>
    </lineage>
</organism>
<evidence type="ECO:0000313" key="6">
    <source>
        <dbReference type="EMBL" id="CAH3145858.1"/>
    </source>
</evidence>
<dbReference type="InterPro" id="IPR001129">
    <property type="entry name" value="Membr-assoc_MAPEG"/>
</dbReference>
<dbReference type="Gene3D" id="1.20.120.550">
    <property type="entry name" value="Membrane associated eicosanoid/glutathione metabolism-like domain"/>
    <property type="match status" value="1"/>
</dbReference>
<feature type="transmembrane region" description="Helical" evidence="5">
    <location>
        <begin position="70"/>
        <end position="95"/>
    </location>
</feature>
<evidence type="ECO:0000256" key="1">
    <source>
        <dbReference type="ARBA" id="ARBA00004141"/>
    </source>
</evidence>
<evidence type="ECO:0000256" key="4">
    <source>
        <dbReference type="ARBA" id="ARBA00023136"/>
    </source>
</evidence>
<evidence type="ECO:0000256" key="3">
    <source>
        <dbReference type="ARBA" id="ARBA00022989"/>
    </source>
</evidence>
<protein>
    <recommendedName>
        <fullName evidence="8">Microsomal glutathione S-transferase 3</fullName>
    </recommendedName>
</protein>
<evidence type="ECO:0000313" key="7">
    <source>
        <dbReference type="Proteomes" id="UP001159405"/>
    </source>
</evidence>
<comment type="caution">
    <text evidence="6">The sequence shown here is derived from an EMBL/GenBank/DDBJ whole genome shotgun (WGS) entry which is preliminary data.</text>
</comment>
<evidence type="ECO:0000256" key="5">
    <source>
        <dbReference type="SAM" id="Phobius"/>
    </source>
</evidence>
<evidence type="ECO:0000256" key="2">
    <source>
        <dbReference type="ARBA" id="ARBA00022692"/>
    </source>
</evidence>
<dbReference type="EMBL" id="CALNXK010000077">
    <property type="protein sequence ID" value="CAH3145858.1"/>
    <property type="molecule type" value="Genomic_DNA"/>
</dbReference>
<proteinExistence type="predicted"/>